<evidence type="ECO:0000259" key="3">
    <source>
        <dbReference type="Pfam" id="PF00112"/>
    </source>
</evidence>
<dbReference type="InterPro" id="IPR000668">
    <property type="entry name" value="Peptidase_C1A_C"/>
</dbReference>
<dbReference type="PANTHER" id="PTHR12411">
    <property type="entry name" value="CYSTEINE PROTEASE FAMILY C1-RELATED"/>
    <property type="match status" value="1"/>
</dbReference>
<evidence type="ECO:0000313" key="4">
    <source>
        <dbReference type="EMBL" id="RRT31616.1"/>
    </source>
</evidence>
<dbReference type="AlphaFoldDB" id="A0A426WWH8"/>
<accession>A0A426WWH8</accession>
<dbReference type="Gene3D" id="3.90.70.10">
    <property type="entry name" value="Cysteine proteinases"/>
    <property type="match status" value="1"/>
</dbReference>
<dbReference type="EMBL" id="AMZH03037602">
    <property type="protein sequence ID" value="RRT31616.1"/>
    <property type="molecule type" value="Genomic_DNA"/>
</dbReference>
<comment type="caution">
    <text evidence="4">The sequence shown here is derived from an EMBL/GenBank/DDBJ whole genome shotgun (WGS) entry which is preliminary data.</text>
</comment>
<gene>
    <name evidence="4" type="ORF">B296_00057283</name>
</gene>
<protein>
    <recommendedName>
        <fullName evidence="3">Peptidase C1A papain C-terminal domain-containing protein</fullName>
    </recommendedName>
</protein>
<dbReference type="PROSITE" id="PS00639">
    <property type="entry name" value="THIOL_PROTEASE_HIS"/>
    <property type="match status" value="1"/>
</dbReference>
<reference evidence="4 5" key="1">
    <citation type="journal article" date="2014" name="Agronomy (Basel)">
        <title>A Draft Genome Sequence for Ensete ventricosum, the Drought-Tolerant Tree Against Hunger.</title>
        <authorList>
            <person name="Harrison J."/>
            <person name="Moore K.A."/>
            <person name="Paszkiewicz K."/>
            <person name="Jones T."/>
            <person name="Grant M."/>
            <person name="Ambacheew D."/>
            <person name="Muzemil S."/>
            <person name="Studholme D.J."/>
        </authorList>
    </citation>
    <scope>NUCLEOTIDE SEQUENCE [LARGE SCALE GENOMIC DNA]</scope>
</reference>
<sequence length="123" mass="13479">MNAVANQPVSVAIDSHEIQFSSGGIYDGPCGTNLNHEVTLVGYGTDADGTAYWIAENSWGTAWGESGYILLAKDVAEKGRTVRRSQATPNHASRPSRAVRPRALDSLKPRQRRLGLTWFRRPV</sequence>
<feature type="region of interest" description="Disordered" evidence="2">
    <location>
        <begin position="80"/>
        <end position="104"/>
    </location>
</feature>
<organism evidence="4 5">
    <name type="scientific">Ensete ventricosum</name>
    <name type="common">Abyssinian banana</name>
    <name type="synonym">Musa ensete</name>
    <dbReference type="NCBI Taxonomy" id="4639"/>
    <lineage>
        <taxon>Eukaryota</taxon>
        <taxon>Viridiplantae</taxon>
        <taxon>Streptophyta</taxon>
        <taxon>Embryophyta</taxon>
        <taxon>Tracheophyta</taxon>
        <taxon>Spermatophyta</taxon>
        <taxon>Magnoliopsida</taxon>
        <taxon>Liliopsida</taxon>
        <taxon>Zingiberales</taxon>
        <taxon>Musaceae</taxon>
        <taxon>Ensete</taxon>
    </lineage>
</organism>
<dbReference type="InterPro" id="IPR013128">
    <property type="entry name" value="Peptidase_C1A"/>
</dbReference>
<dbReference type="InterPro" id="IPR038765">
    <property type="entry name" value="Papain-like_cys_pep_sf"/>
</dbReference>
<evidence type="ECO:0000256" key="1">
    <source>
        <dbReference type="ARBA" id="ARBA00008455"/>
    </source>
</evidence>
<feature type="domain" description="Peptidase C1A papain C-terminal" evidence="3">
    <location>
        <begin position="2"/>
        <end position="76"/>
    </location>
</feature>
<dbReference type="Pfam" id="PF00112">
    <property type="entry name" value="Peptidase_C1"/>
    <property type="match status" value="1"/>
</dbReference>
<dbReference type="SUPFAM" id="SSF54001">
    <property type="entry name" value="Cysteine proteinases"/>
    <property type="match status" value="1"/>
</dbReference>
<evidence type="ECO:0000313" key="5">
    <source>
        <dbReference type="Proteomes" id="UP000287651"/>
    </source>
</evidence>
<name>A0A426WWH8_ENSVE</name>
<dbReference type="GO" id="GO:0006508">
    <property type="term" value="P:proteolysis"/>
    <property type="evidence" value="ECO:0007669"/>
    <property type="project" value="InterPro"/>
</dbReference>
<dbReference type="GO" id="GO:0008234">
    <property type="term" value="F:cysteine-type peptidase activity"/>
    <property type="evidence" value="ECO:0007669"/>
    <property type="project" value="InterPro"/>
</dbReference>
<comment type="similarity">
    <text evidence="1">Belongs to the peptidase C1 family.</text>
</comment>
<dbReference type="Proteomes" id="UP000287651">
    <property type="component" value="Unassembled WGS sequence"/>
</dbReference>
<proteinExistence type="inferred from homology"/>
<evidence type="ECO:0000256" key="2">
    <source>
        <dbReference type="SAM" id="MobiDB-lite"/>
    </source>
</evidence>
<dbReference type="InterPro" id="IPR025660">
    <property type="entry name" value="Pept_his_AS"/>
</dbReference>